<dbReference type="InterPro" id="IPR036259">
    <property type="entry name" value="MFS_trans_sf"/>
</dbReference>
<evidence type="ECO:0000256" key="6">
    <source>
        <dbReference type="SAM" id="Phobius"/>
    </source>
</evidence>
<organism evidence="8 9">
    <name type="scientific">Crossiella equi</name>
    <dbReference type="NCBI Taxonomy" id="130796"/>
    <lineage>
        <taxon>Bacteria</taxon>
        <taxon>Bacillati</taxon>
        <taxon>Actinomycetota</taxon>
        <taxon>Actinomycetes</taxon>
        <taxon>Pseudonocardiales</taxon>
        <taxon>Pseudonocardiaceae</taxon>
        <taxon>Crossiella</taxon>
    </lineage>
</organism>
<dbReference type="PROSITE" id="PS50850">
    <property type="entry name" value="MFS"/>
    <property type="match status" value="1"/>
</dbReference>
<comment type="subcellular location">
    <subcellularLocation>
        <location evidence="1">Cell membrane</location>
        <topology evidence="1">Multi-pass membrane protein</topology>
    </subcellularLocation>
</comment>
<dbReference type="SUPFAM" id="SSF103473">
    <property type="entry name" value="MFS general substrate transporter"/>
    <property type="match status" value="1"/>
</dbReference>
<dbReference type="PANTHER" id="PTHR23521:SF3">
    <property type="entry name" value="MFS TRANSPORTER"/>
    <property type="match status" value="1"/>
</dbReference>
<evidence type="ECO:0000313" key="9">
    <source>
        <dbReference type="Proteomes" id="UP001519363"/>
    </source>
</evidence>
<feature type="region of interest" description="Disordered" evidence="5">
    <location>
        <begin position="378"/>
        <end position="397"/>
    </location>
</feature>
<feature type="domain" description="Major facilitator superfamily (MFS) profile" evidence="7">
    <location>
        <begin position="1"/>
        <end position="381"/>
    </location>
</feature>
<dbReference type="Gene3D" id="1.20.1250.20">
    <property type="entry name" value="MFS general substrate transporter like domains"/>
    <property type="match status" value="2"/>
</dbReference>
<keyword evidence="3 6" id="KW-1133">Transmembrane helix</keyword>
<evidence type="ECO:0000256" key="2">
    <source>
        <dbReference type="ARBA" id="ARBA00022692"/>
    </source>
</evidence>
<keyword evidence="2 6" id="KW-0812">Transmembrane</keyword>
<accession>A0ABS5AAI1</accession>
<dbReference type="EMBL" id="JAGIOO010000001">
    <property type="protein sequence ID" value="MBP2473588.1"/>
    <property type="molecule type" value="Genomic_DNA"/>
</dbReference>
<feature type="transmembrane region" description="Helical" evidence="6">
    <location>
        <begin position="324"/>
        <end position="343"/>
    </location>
</feature>
<evidence type="ECO:0000256" key="3">
    <source>
        <dbReference type="ARBA" id="ARBA00022989"/>
    </source>
</evidence>
<dbReference type="PANTHER" id="PTHR23521">
    <property type="entry name" value="TRANSPORTER MFS SUPERFAMILY"/>
    <property type="match status" value="1"/>
</dbReference>
<keyword evidence="9" id="KW-1185">Reference proteome</keyword>
<gene>
    <name evidence="8" type="ORF">JOF53_002460</name>
</gene>
<dbReference type="CDD" id="cd17477">
    <property type="entry name" value="MFS_YcaD_like"/>
    <property type="match status" value="1"/>
</dbReference>
<feature type="transmembrane region" description="Helical" evidence="6">
    <location>
        <begin position="131"/>
        <end position="153"/>
    </location>
</feature>
<comment type="caution">
    <text evidence="8">The sequence shown here is derived from an EMBL/GenBank/DDBJ whole genome shotgun (WGS) entry which is preliminary data.</text>
</comment>
<dbReference type="InterPro" id="IPR047200">
    <property type="entry name" value="MFS_YcaD-like"/>
</dbReference>
<dbReference type="Pfam" id="PF07690">
    <property type="entry name" value="MFS_1"/>
    <property type="match status" value="1"/>
</dbReference>
<feature type="transmembrane region" description="Helical" evidence="6">
    <location>
        <begin position="159"/>
        <end position="182"/>
    </location>
</feature>
<dbReference type="InterPro" id="IPR020846">
    <property type="entry name" value="MFS_dom"/>
</dbReference>
<sequence length="397" mass="40363">MLSSRWEPVAAISTVAVVGLATGLAIPLVSLRLGAAGASGTLVGLAAALPALGILCAAPLTGVLTRRLRVKSVLLGALGASALSLLLLTTTDDLLVWLVLRFTVGAAAGLLLALGETWINAVAEEGSRGRWVAVYTSVFTVCQVCGPGLLALFGSSGELPVLVTVAAHVPGLLLLLGTRCAVENTHGPRGFGLLGFFRAAPSIVLAVLLFSFFDSVVLALFPLYGMAYGLPESVAVLLAGAVFLGDALLQVPLGALADRVNRPRLHLTCGVVVLIAALVMPVLMTRPVLLWPSLVVLGGAAGGVYTLALVLVGERFRGGDLVTANACAATLWGLGSLAGPPLGGMAVQLVRPDGLMLSLAAVAMLFLAAGATVTAWRPTSRSPRCGPDRNAAGSSPH</sequence>
<feature type="transmembrane region" description="Helical" evidence="6">
    <location>
        <begin position="233"/>
        <end position="253"/>
    </location>
</feature>
<dbReference type="Proteomes" id="UP001519363">
    <property type="component" value="Unassembled WGS sequence"/>
</dbReference>
<feature type="transmembrane region" description="Helical" evidence="6">
    <location>
        <begin position="70"/>
        <end position="88"/>
    </location>
</feature>
<protein>
    <submittedName>
        <fullName evidence="8">MFS family permease</fullName>
    </submittedName>
</protein>
<evidence type="ECO:0000259" key="7">
    <source>
        <dbReference type="PROSITE" id="PS50850"/>
    </source>
</evidence>
<dbReference type="RefSeq" id="WP_158103443.1">
    <property type="nucleotide sequence ID" value="NZ_JAGIOO010000001.1"/>
</dbReference>
<name>A0ABS5AAI1_9PSEU</name>
<reference evidence="8 9" key="1">
    <citation type="submission" date="2021-03" db="EMBL/GenBank/DDBJ databases">
        <title>Sequencing the genomes of 1000 actinobacteria strains.</title>
        <authorList>
            <person name="Klenk H.-P."/>
        </authorList>
    </citation>
    <scope>NUCLEOTIDE SEQUENCE [LARGE SCALE GENOMIC DNA]</scope>
    <source>
        <strain evidence="8 9">DSM 44580</strain>
    </source>
</reference>
<keyword evidence="4 6" id="KW-0472">Membrane</keyword>
<feature type="transmembrane region" description="Helical" evidence="6">
    <location>
        <begin position="290"/>
        <end position="312"/>
    </location>
</feature>
<proteinExistence type="predicted"/>
<feature type="transmembrane region" description="Helical" evidence="6">
    <location>
        <begin position="265"/>
        <end position="284"/>
    </location>
</feature>
<feature type="transmembrane region" description="Helical" evidence="6">
    <location>
        <begin position="355"/>
        <end position="376"/>
    </location>
</feature>
<evidence type="ECO:0000256" key="1">
    <source>
        <dbReference type="ARBA" id="ARBA00004651"/>
    </source>
</evidence>
<evidence type="ECO:0000256" key="4">
    <source>
        <dbReference type="ARBA" id="ARBA00023136"/>
    </source>
</evidence>
<dbReference type="InterPro" id="IPR011701">
    <property type="entry name" value="MFS"/>
</dbReference>
<feature type="transmembrane region" description="Helical" evidence="6">
    <location>
        <begin position="94"/>
        <end position="119"/>
    </location>
</feature>
<evidence type="ECO:0000313" key="8">
    <source>
        <dbReference type="EMBL" id="MBP2473588.1"/>
    </source>
</evidence>
<evidence type="ECO:0000256" key="5">
    <source>
        <dbReference type="SAM" id="MobiDB-lite"/>
    </source>
</evidence>
<feature type="transmembrane region" description="Helical" evidence="6">
    <location>
        <begin position="35"/>
        <end position="58"/>
    </location>
</feature>